<feature type="transmembrane region" description="Helical" evidence="10">
    <location>
        <begin position="152"/>
        <end position="174"/>
    </location>
</feature>
<sequence>MSSTSETTPAAPPAAHPSLRVLGVYAASRVLTTAILLACFLLAPTLRLPFGSARAATGFLHFLAAWDGTAYRQIALHGYPTTLPVDAAGHVLPNAWAFLPLYPALVRAIMAATGSGSADSFDVVAVLVSLLAGAGAAVVLHRLLQRTTTPRAALWGTVLFCVGPLSFVLQVAYAESLFLLLLFGALLALRADRLLPFTLLAVAASATRPGALVLGVALLVHSVMGWRDKRRRSGRSPAGSRVVSVLLSGATIGAAGLAWPVIAGAVTGHPDAYVQTELAWWTGYVGRPGLVPFAPWLLMATRYLGPLGVVLVVAVWGLAVVLLTRRAVRALGPEVLGFSVAHLAYLAAVFLPQQSLPRLLLPLAPVLGAAPLSETPRRRGLLLGIAVALQIPAVLLLWVIGYP</sequence>
<keyword evidence="9 10" id="KW-0472">Membrane</keyword>
<dbReference type="GO" id="GO:0016757">
    <property type="term" value="F:glycosyltransferase activity"/>
    <property type="evidence" value="ECO:0007669"/>
    <property type="project" value="UniProtKB-KW"/>
</dbReference>
<dbReference type="Pfam" id="PF04188">
    <property type="entry name" value="Mannosyl_trans2"/>
    <property type="match status" value="1"/>
</dbReference>
<dbReference type="InterPro" id="IPR007315">
    <property type="entry name" value="PIG-V/Gpi18"/>
</dbReference>
<evidence type="ECO:0000256" key="6">
    <source>
        <dbReference type="ARBA" id="ARBA00022692"/>
    </source>
</evidence>
<dbReference type="Proteomes" id="UP001596039">
    <property type="component" value="Unassembled WGS sequence"/>
</dbReference>
<name>A0ABW0NTZ5_9MICO</name>
<comment type="caution">
    <text evidence="11">The sequence shown here is derived from an EMBL/GenBank/DDBJ whole genome shotgun (WGS) entry which is preliminary data.</text>
</comment>
<keyword evidence="7" id="KW-0256">Endoplasmic reticulum</keyword>
<keyword evidence="5" id="KW-0808">Transferase</keyword>
<comment type="pathway">
    <text evidence="2">Glycolipid biosynthesis; glycosylphosphatidylinositol-anchor biosynthesis.</text>
</comment>
<evidence type="ECO:0000256" key="3">
    <source>
        <dbReference type="ARBA" id="ARBA00022502"/>
    </source>
</evidence>
<keyword evidence="6 10" id="KW-0812">Transmembrane</keyword>
<evidence type="ECO:0000256" key="5">
    <source>
        <dbReference type="ARBA" id="ARBA00022679"/>
    </source>
</evidence>
<evidence type="ECO:0000313" key="11">
    <source>
        <dbReference type="EMBL" id="MFC5503547.1"/>
    </source>
</evidence>
<keyword evidence="3" id="KW-0337">GPI-anchor biosynthesis</keyword>
<organism evidence="11 12">
    <name type="scientific">Lysinimonas soli</name>
    <dbReference type="NCBI Taxonomy" id="1074233"/>
    <lineage>
        <taxon>Bacteria</taxon>
        <taxon>Bacillati</taxon>
        <taxon>Actinomycetota</taxon>
        <taxon>Actinomycetes</taxon>
        <taxon>Micrococcales</taxon>
        <taxon>Microbacteriaceae</taxon>
        <taxon>Lysinimonas</taxon>
    </lineage>
</organism>
<evidence type="ECO:0000256" key="9">
    <source>
        <dbReference type="ARBA" id="ARBA00023136"/>
    </source>
</evidence>
<feature type="transmembrane region" description="Helical" evidence="10">
    <location>
        <begin position="194"/>
        <end position="221"/>
    </location>
</feature>
<protein>
    <submittedName>
        <fullName evidence="11">Mannosyltransferase family protein</fullName>
    </submittedName>
</protein>
<evidence type="ECO:0000256" key="1">
    <source>
        <dbReference type="ARBA" id="ARBA00004477"/>
    </source>
</evidence>
<accession>A0ABW0NTZ5</accession>
<keyword evidence="8 10" id="KW-1133">Transmembrane helix</keyword>
<gene>
    <name evidence="11" type="ORF">ACFPJ4_14965</name>
</gene>
<feature type="transmembrane region" description="Helical" evidence="10">
    <location>
        <begin position="123"/>
        <end position="140"/>
    </location>
</feature>
<reference evidence="12" key="1">
    <citation type="journal article" date="2019" name="Int. J. Syst. Evol. Microbiol.">
        <title>The Global Catalogue of Microorganisms (GCM) 10K type strain sequencing project: providing services to taxonomists for standard genome sequencing and annotation.</title>
        <authorList>
            <consortium name="The Broad Institute Genomics Platform"/>
            <consortium name="The Broad Institute Genome Sequencing Center for Infectious Disease"/>
            <person name="Wu L."/>
            <person name="Ma J."/>
        </authorList>
    </citation>
    <scope>NUCLEOTIDE SEQUENCE [LARGE SCALE GENOMIC DNA]</scope>
    <source>
        <strain evidence="12">CGMCC 4.6997</strain>
    </source>
</reference>
<keyword evidence="12" id="KW-1185">Reference proteome</keyword>
<evidence type="ECO:0000256" key="2">
    <source>
        <dbReference type="ARBA" id="ARBA00004687"/>
    </source>
</evidence>
<evidence type="ECO:0000256" key="7">
    <source>
        <dbReference type="ARBA" id="ARBA00022824"/>
    </source>
</evidence>
<feature type="transmembrane region" description="Helical" evidence="10">
    <location>
        <begin position="21"/>
        <end position="43"/>
    </location>
</feature>
<evidence type="ECO:0000313" key="12">
    <source>
        <dbReference type="Proteomes" id="UP001596039"/>
    </source>
</evidence>
<evidence type="ECO:0000256" key="8">
    <source>
        <dbReference type="ARBA" id="ARBA00022989"/>
    </source>
</evidence>
<evidence type="ECO:0000256" key="10">
    <source>
        <dbReference type="SAM" id="Phobius"/>
    </source>
</evidence>
<dbReference type="EMBL" id="JBHSMG010000006">
    <property type="protein sequence ID" value="MFC5503547.1"/>
    <property type="molecule type" value="Genomic_DNA"/>
</dbReference>
<proteinExistence type="predicted"/>
<keyword evidence="4 11" id="KW-0328">Glycosyltransferase</keyword>
<feature type="transmembrane region" description="Helical" evidence="10">
    <location>
        <begin position="335"/>
        <end position="353"/>
    </location>
</feature>
<dbReference type="PANTHER" id="PTHR12468">
    <property type="entry name" value="GPI MANNOSYLTRANSFERASE 2"/>
    <property type="match status" value="1"/>
</dbReference>
<feature type="transmembrane region" description="Helical" evidence="10">
    <location>
        <begin position="242"/>
        <end position="262"/>
    </location>
</feature>
<feature type="transmembrane region" description="Helical" evidence="10">
    <location>
        <begin position="303"/>
        <end position="323"/>
    </location>
</feature>
<feature type="transmembrane region" description="Helical" evidence="10">
    <location>
        <begin position="381"/>
        <end position="400"/>
    </location>
</feature>
<comment type="subcellular location">
    <subcellularLocation>
        <location evidence="1">Endoplasmic reticulum membrane</location>
        <topology evidence="1">Multi-pass membrane protein</topology>
    </subcellularLocation>
</comment>
<evidence type="ECO:0000256" key="4">
    <source>
        <dbReference type="ARBA" id="ARBA00022676"/>
    </source>
</evidence>
<dbReference type="PANTHER" id="PTHR12468:SF2">
    <property type="entry name" value="GPI MANNOSYLTRANSFERASE 2"/>
    <property type="match status" value="1"/>
</dbReference>
<dbReference type="RefSeq" id="WP_386741276.1">
    <property type="nucleotide sequence ID" value="NZ_JBHSMG010000006.1"/>
</dbReference>